<gene>
    <name evidence="4" type="ORF">OMP40_11920</name>
</gene>
<dbReference type="SUPFAM" id="SSF55347">
    <property type="entry name" value="Glyceraldehyde-3-phosphate dehydrogenase-like, C-terminal domain"/>
    <property type="match status" value="1"/>
</dbReference>
<keyword evidence="5" id="KW-1185">Reference proteome</keyword>
<evidence type="ECO:0000313" key="4">
    <source>
        <dbReference type="EMBL" id="MDG0809973.1"/>
    </source>
</evidence>
<keyword evidence="1" id="KW-0560">Oxidoreductase</keyword>
<dbReference type="InterPro" id="IPR055170">
    <property type="entry name" value="GFO_IDH_MocA-like_dom"/>
</dbReference>
<feature type="domain" description="GFO/IDH/MocA-like oxidoreductase" evidence="3">
    <location>
        <begin position="155"/>
        <end position="291"/>
    </location>
</feature>
<sequence length="373" mass="40886">MAAFSLNDPAGIAAEDRGNRETTTVRKIGVIGLGGMAMAHIEGLGRLEGIAIAAICDVQPSALDQVGERLGIPPERRYTDYSRLIADETVGAVVSVTPNALHADVMRLCLLAGKPFLSEKPFTRTFEEAEELQALYESHPVPAMIGFSYRYTPAFRLAKRMLDEGRIGAVRSFSIQYLQGWGAAVYNTPYVWRFDRSVTGTGTLGDLGAHMVDLAHYLFGPFKELSARLQTLVPERLDPHTGEARKVEVDDFVSFQSLMTNAAAGLFQTTRNAVGSGNQLEVSIFGDEGTLMASTERPEEVLWIRVDAETGELVRETRRSPQRERLNQWEDFAALLAGSPGPGLPGFEAGYANQRVLEAIVRAHEEKRTVSLT</sequence>
<dbReference type="Gene3D" id="3.30.360.10">
    <property type="entry name" value="Dihydrodipicolinate Reductase, domain 2"/>
    <property type="match status" value="1"/>
</dbReference>
<comment type="caution">
    <text evidence="4">The sequence shown here is derived from an EMBL/GenBank/DDBJ whole genome shotgun (WGS) entry which is preliminary data.</text>
</comment>
<evidence type="ECO:0000259" key="2">
    <source>
        <dbReference type="Pfam" id="PF01408"/>
    </source>
</evidence>
<dbReference type="GO" id="GO:0016491">
    <property type="term" value="F:oxidoreductase activity"/>
    <property type="evidence" value="ECO:0007669"/>
    <property type="project" value="UniProtKB-KW"/>
</dbReference>
<evidence type="ECO:0000259" key="3">
    <source>
        <dbReference type="Pfam" id="PF22725"/>
    </source>
</evidence>
<dbReference type="PANTHER" id="PTHR43818:SF11">
    <property type="entry name" value="BCDNA.GH03377"/>
    <property type="match status" value="1"/>
</dbReference>
<dbReference type="Proteomes" id="UP001153404">
    <property type="component" value="Unassembled WGS sequence"/>
</dbReference>
<dbReference type="Pfam" id="PF01408">
    <property type="entry name" value="GFO_IDH_MocA"/>
    <property type="match status" value="1"/>
</dbReference>
<dbReference type="AlphaFoldDB" id="A0A9X4KSP3"/>
<dbReference type="InterPro" id="IPR036291">
    <property type="entry name" value="NAD(P)-bd_dom_sf"/>
</dbReference>
<feature type="domain" description="Gfo/Idh/MocA-like oxidoreductase N-terminal" evidence="2">
    <location>
        <begin position="27"/>
        <end position="147"/>
    </location>
</feature>
<dbReference type="InterPro" id="IPR050463">
    <property type="entry name" value="Gfo/Idh/MocA_oxidrdct_glycsds"/>
</dbReference>
<dbReference type="SUPFAM" id="SSF51735">
    <property type="entry name" value="NAD(P)-binding Rossmann-fold domains"/>
    <property type="match status" value="1"/>
</dbReference>
<dbReference type="Pfam" id="PF22725">
    <property type="entry name" value="GFO_IDH_MocA_C3"/>
    <property type="match status" value="1"/>
</dbReference>
<evidence type="ECO:0000313" key="5">
    <source>
        <dbReference type="Proteomes" id="UP001153404"/>
    </source>
</evidence>
<dbReference type="GO" id="GO:0000166">
    <property type="term" value="F:nucleotide binding"/>
    <property type="evidence" value="ECO:0007669"/>
    <property type="project" value="InterPro"/>
</dbReference>
<dbReference type="InterPro" id="IPR000683">
    <property type="entry name" value="Gfo/Idh/MocA-like_OxRdtase_N"/>
</dbReference>
<accession>A0A9X4KSP3</accession>
<dbReference type="PANTHER" id="PTHR43818">
    <property type="entry name" value="BCDNA.GH03377"/>
    <property type="match status" value="1"/>
</dbReference>
<protein>
    <submittedName>
        <fullName evidence="4">Gfo/Idh/MocA family oxidoreductase</fullName>
    </submittedName>
</protein>
<name>A0A9X4KSP3_9BACL</name>
<proteinExistence type="predicted"/>
<dbReference type="Gene3D" id="3.40.50.720">
    <property type="entry name" value="NAD(P)-binding Rossmann-like Domain"/>
    <property type="match status" value="1"/>
</dbReference>
<evidence type="ECO:0000256" key="1">
    <source>
        <dbReference type="ARBA" id="ARBA00023002"/>
    </source>
</evidence>
<dbReference type="EMBL" id="JAPDIA010000003">
    <property type="protein sequence ID" value="MDG0809973.1"/>
    <property type="molecule type" value="Genomic_DNA"/>
</dbReference>
<reference evidence="4" key="1">
    <citation type="submission" date="2022-10" db="EMBL/GenBank/DDBJ databases">
        <title>Comparative genomic analysis of Cohnella hashimotonis sp. nov., isolated from the International Space Station.</title>
        <authorList>
            <person name="Simpson A."/>
            <person name="Venkateswaran K."/>
        </authorList>
    </citation>
    <scope>NUCLEOTIDE SEQUENCE</scope>
    <source>
        <strain evidence="4">DSM 28161</strain>
    </source>
</reference>
<organism evidence="4 5">
    <name type="scientific">Cohnella rhizosphaerae</name>
    <dbReference type="NCBI Taxonomy" id="1457232"/>
    <lineage>
        <taxon>Bacteria</taxon>
        <taxon>Bacillati</taxon>
        <taxon>Bacillota</taxon>
        <taxon>Bacilli</taxon>
        <taxon>Bacillales</taxon>
        <taxon>Paenibacillaceae</taxon>
        <taxon>Cohnella</taxon>
    </lineage>
</organism>
<dbReference type="RefSeq" id="WP_277531559.1">
    <property type="nucleotide sequence ID" value="NZ_JAPDIA010000003.1"/>
</dbReference>